<sequence length="531" mass="58928">MENTIISSIPTKSNIAKVQLLKMTITFLKTPEGNFSPNASFDIIKSVNLKPVHPSYTIQTGGSIEIAFTLEKELADRSTVSFDIVPHNASGFLTTSFSYTVVEIDNNSLSLTFGNEYLNAITKVENVSSNIPPTGKIYSKVFATIKAKNGGQSVSGIPITIMSDHNTSLDNVRTFRENKSQSSEITKKTLYNRPVFYLETEQDGMVVFYVYPDNNTEFILNLQARVTDTQSFQLSKNSLFVIDDDPTNPGNLSNINTDFLAPPSILEVSDGALIGDPDSTTFSVEVDPYNHPNRNDTILFYVNGSYSNQKIIVENKNNLGNYFIDLPYSIIPKNENIELSYIVVTHDAKIKKSASLGFTYSGGGKSAPLDDINRIYDPCVVYSSFGASQGTALIHQGDLINYFSISHDSNKKKSTALFIEIEGTNDITDKTKVPLGYNVVVTLYIDSYNKQFQHSFKVITMPATPVPHSSHTATHIFEIPIDYLNNIESYPNSSAGNIYFDYYAYDPSDPGNSGTKYYGKIWQGKIDTERP</sequence>
<organism evidence="1 2">
    <name type="scientific">Xenorhabdus bovienii (strain SS-2004)</name>
    <name type="common">Xenorhabdus nematophila subsp. bovienii</name>
    <dbReference type="NCBI Taxonomy" id="406818"/>
    <lineage>
        <taxon>Bacteria</taxon>
        <taxon>Pseudomonadati</taxon>
        <taxon>Pseudomonadota</taxon>
        <taxon>Gammaproteobacteria</taxon>
        <taxon>Enterobacterales</taxon>
        <taxon>Morganellaceae</taxon>
        <taxon>Xenorhabdus</taxon>
    </lineage>
</organism>
<proteinExistence type="predicted"/>
<dbReference type="EMBL" id="FN667741">
    <property type="protein sequence ID" value="CBJ79368.1"/>
    <property type="molecule type" value="Genomic_DNA"/>
</dbReference>
<evidence type="ECO:0000313" key="1">
    <source>
        <dbReference type="EMBL" id="CBJ79368.1"/>
    </source>
</evidence>
<protein>
    <submittedName>
        <fullName evidence="1">Uncharacterized protein</fullName>
    </submittedName>
</protein>
<dbReference type="AlphaFoldDB" id="D3UYJ0"/>
<reference evidence="1" key="1">
    <citation type="journal article" date="2011" name="PLoS ONE">
        <title>The entomopathogenic bacterial endosymbionts xenorhabdus and photorhabdus: convergent lifestyles from divergent genomes.</title>
        <authorList>
            <person name="Chaston J.M."/>
            <person name="Suen G."/>
            <person name="Tucker S.L."/>
            <person name="Andersen A.W."/>
            <person name="Bhasin A."/>
            <person name="Bode E."/>
            <person name="Bode H.B."/>
            <person name="Brachmann A.O."/>
            <person name="Cowles C.E."/>
            <person name="Cowles K.N."/>
            <person name="Darby C."/>
            <person name="de Leon L."/>
            <person name="Drace K."/>
            <person name="Du Z."/>
            <person name="Givaudan A."/>
            <person name="Herbert Tran E.E."/>
            <person name="Jewell K.A."/>
            <person name="Knack J.J."/>
            <person name="Krasomil-Osterfeld K.C."/>
            <person name="Kukor R."/>
            <person name="Lanois A."/>
            <person name="Latreille P."/>
            <person name="Leimgruber N.K."/>
            <person name="Lipke C.M."/>
            <person name="Liu R."/>
            <person name="Lu X."/>
            <person name="Martens E.C."/>
            <person name="Marri P.R."/>
            <person name="Medigue C."/>
            <person name="Menard M.L."/>
            <person name="Miller N.M."/>
            <person name="Morales-Soto N."/>
            <person name="Norton S."/>
            <person name="Ogier J.C."/>
            <person name="Orchard S.S."/>
            <person name="Park D."/>
            <person name="Park Y."/>
            <person name="Qurollo B.A."/>
            <person name="Sugar D.R."/>
            <person name="Richards G.R."/>
            <person name="Rouy Z."/>
            <person name="Slominski B."/>
            <person name="Slominski K."/>
            <person name="Snyder H."/>
            <person name="Tjaden B.C."/>
            <person name="van der Hoeven R."/>
            <person name="Welch R.D."/>
            <person name="Wheeler C."/>
            <person name="Xiang B."/>
            <person name="Barbazuk B."/>
            <person name="Gaudriault S."/>
            <person name="Goodner B."/>
            <person name="Slater S.C."/>
            <person name="Forst S."/>
            <person name="Goldman B.S."/>
            <person name="Goodrich-Blair H."/>
        </authorList>
    </citation>
    <scope>NUCLEOTIDE SEQUENCE [LARGE SCALE GENOMIC DNA]</scope>
    <source>
        <strain evidence="1">SS-2004</strain>
    </source>
</reference>
<evidence type="ECO:0000313" key="2">
    <source>
        <dbReference type="Proteomes" id="UP000002045"/>
    </source>
</evidence>
<dbReference type="KEGG" id="xbo:XBJ1_0217"/>
<name>D3UYJ0_XENBS</name>
<dbReference type="Proteomes" id="UP000002045">
    <property type="component" value="Chromosome"/>
</dbReference>
<dbReference type="HOGENOM" id="CLU_027425_0_0_6"/>
<dbReference type="RefSeq" id="WP_012986832.1">
    <property type="nucleotide sequence ID" value="NC_013892.1"/>
</dbReference>
<accession>D3UYJ0</accession>
<gene>
    <name evidence="1" type="ordered locus">XBJ1_0217</name>
</gene>
<dbReference type="STRING" id="406818.XBJ1_0217"/>